<evidence type="ECO:0000313" key="1">
    <source>
        <dbReference type="EMBL" id="AGX87249.1"/>
    </source>
</evidence>
<proteinExistence type="predicted"/>
<dbReference type="STRING" id="946483.Cenrod_1156"/>
<sequence>MRSSAKPQGALCGGSARSWLHTKKTIRNRCHPPNYVARVRNYSSRSCAIALHAEAVLGILMYCPYSGSCAPVPRTLLRLACLLK</sequence>
<dbReference type="Proteomes" id="UP000017184">
    <property type="component" value="Chromosome"/>
</dbReference>
<dbReference type="HOGENOM" id="CLU_2521491_0_0_4"/>
<dbReference type="AlphaFoldDB" id="U5NAM2"/>
<keyword evidence="2" id="KW-1185">Reference proteome</keyword>
<dbReference type="EMBL" id="CP004885">
    <property type="protein sequence ID" value="AGX87249.1"/>
    <property type="molecule type" value="Genomic_DNA"/>
</dbReference>
<name>U5NAM2_9BURK</name>
<evidence type="ECO:0000313" key="2">
    <source>
        <dbReference type="Proteomes" id="UP000017184"/>
    </source>
</evidence>
<accession>U5NAM2</accession>
<organism evidence="1 2">
    <name type="scientific">Candidatus Symbiobacter mobilis CR</name>
    <dbReference type="NCBI Taxonomy" id="946483"/>
    <lineage>
        <taxon>Bacteria</taxon>
        <taxon>Pseudomonadati</taxon>
        <taxon>Pseudomonadota</taxon>
        <taxon>Betaproteobacteria</taxon>
        <taxon>Burkholderiales</taxon>
        <taxon>Comamonadaceae</taxon>
    </lineage>
</organism>
<dbReference type="KEGG" id="cbx:Cenrod_1156"/>
<protein>
    <submittedName>
        <fullName evidence="1">Uncharacterized protein</fullName>
    </submittedName>
</protein>
<gene>
    <name evidence="1" type="ORF">Cenrod_1156</name>
</gene>
<reference evidence="1 2" key="1">
    <citation type="journal article" date="2013" name="Genome Biol.">
        <title>Genomic analysis reveals key aspects of prokaryotic symbiosis in the phototrophic consortium "Chlorochromatium aggregatum".</title>
        <authorList>
            <person name="Liu Z."/>
            <person name="Muller J."/>
            <person name="Li T."/>
            <person name="Alvey R.M."/>
            <person name="Vogl K."/>
            <person name="Frigaard N.U."/>
            <person name="Rockwell N.C."/>
            <person name="Boyd E.S."/>
            <person name="Tomsho L.P."/>
            <person name="Schuster S.C."/>
            <person name="Henke P."/>
            <person name="Rohde M."/>
            <person name="Overmann J."/>
            <person name="Bryant D.A."/>
        </authorList>
    </citation>
    <scope>NUCLEOTIDE SEQUENCE [LARGE SCALE GENOMIC DNA]</scope>
    <source>
        <strain evidence="1">CR</strain>
    </source>
</reference>